<keyword evidence="2" id="KW-1185">Reference proteome</keyword>
<feature type="compositionally biased region" description="Polar residues" evidence="1">
    <location>
        <begin position="398"/>
        <end position="428"/>
    </location>
</feature>
<accession>A0ABM3R573</accession>
<proteinExistence type="predicted"/>
<name>A0ABM3R573_SPIOL</name>
<gene>
    <name evidence="3" type="primary">LOC110778291</name>
</gene>
<feature type="compositionally biased region" description="Polar residues" evidence="1">
    <location>
        <begin position="361"/>
        <end position="374"/>
    </location>
</feature>
<protein>
    <submittedName>
        <fullName evidence="3">Uncharacterized protein isoform X1</fullName>
    </submittedName>
</protein>
<dbReference type="PANTHER" id="PTHR33737:SF14">
    <property type="entry name" value="TPX2 CENTRAL DOMAIN-CONTAINING PROTEIN"/>
    <property type="match status" value="1"/>
</dbReference>
<evidence type="ECO:0000313" key="2">
    <source>
        <dbReference type="Proteomes" id="UP000813463"/>
    </source>
</evidence>
<dbReference type="Proteomes" id="UP000813463">
    <property type="component" value="Chromosome 1"/>
</dbReference>
<feature type="region of interest" description="Disordered" evidence="1">
    <location>
        <begin position="267"/>
        <end position="443"/>
    </location>
</feature>
<evidence type="ECO:0000313" key="3">
    <source>
        <dbReference type="RefSeq" id="XP_056690756.1"/>
    </source>
</evidence>
<feature type="region of interest" description="Disordered" evidence="1">
    <location>
        <begin position="217"/>
        <end position="237"/>
    </location>
</feature>
<reference evidence="2" key="1">
    <citation type="journal article" date="2021" name="Nat. Commun.">
        <title>Genomic analyses provide insights into spinach domestication and the genetic basis of agronomic traits.</title>
        <authorList>
            <person name="Cai X."/>
            <person name="Sun X."/>
            <person name="Xu C."/>
            <person name="Sun H."/>
            <person name="Wang X."/>
            <person name="Ge C."/>
            <person name="Zhang Z."/>
            <person name="Wang Q."/>
            <person name="Fei Z."/>
            <person name="Jiao C."/>
            <person name="Wang Q."/>
        </authorList>
    </citation>
    <scope>NUCLEOTIDE SEQUENCE [LARGE SCALE GENOMIC DNA]</scope>
    <source>
        <strain evidence="2">cv. Varoflay</strain>
    </source>
</reference>
<reference evidence="3" key="2">
    <citation type="submission" date="2025-08" db="UniProtKB">
        <authorList>
            <consortium name="RefSeq"/>
        </authorList>
    </citation>
    <scope>IDENTIFICATION</scope>
    <source>
        <tissue evidence="3">Leaf</tissue>
    </source>
</reference>
<dbReference type="GeneID" id="110778291"/>
<dbReference type="PANTHER" id="PTHR33737">
    <property type="entry name" value="OS05G0121800 PROTEIN"/>
    <property type="match status" value="1"/>
</dbReference>
<evidence type="ECO:0000256" key="1">
    <source>
        <dbReference type="SAM" id="MobiDB-lite"/>
    </source>
</evidence>
<dbReference type="InterPro" id="IPR045882">
    <property type="entry name" value="GPT1/2"/>
</dbReference>
<feature type="compositionally biased region" description="Polar residues" evidence="1">
    <location>
        <begin position="299"/>
        <end position="332"/>
    </location>
</feature>
<dbReference type="RefSeq" id="XP_056690756.1">
    <property type="nucleotide sequence ID" value="XM_056834778.1"/>
</dbReference>
<feature type="compositionally biased region" description="Low complexity" evidence="1">
    <location>
        <begin position="217"/>
        <end position="236"/>
    </location>
</feature>
<feature type="compositionally biased region" description="Basic and acidic residues" evidence="1">
    <location>
        <begin position="343"/>
        <end position="355"/>
    </location>
</feature>
<organism evidence="2 3">
    <name type="scientific">Spinacia oleracea</name>
    <name type="common">Spinach</name>
    <dbReference type="NCBI Taxonomy" id="3562"/>
    <lineage>
        <taxon>Eukaryota</taxon>
        <taxon>Viridiplantae</taxon>
        <taxon>Streptophyta</taxon>
        <taxon>Embryophyta</taxon>
        <taxon>Tracheophyta</taxon>
        <taxon>Spermatophyta</taxon>
        <taxon>Magnoliopsida</taxon>
        <taxon>eudicotyledons</taxon>
        <taxon>Gunneridae</taxon>
        <taxon>Pentapetalae</taxon>
        <taxon>Caryophyllales</taxon>
        <taxon>Chenopodiaceae</taxon>
        <taxon>Chenopodioideae</taxon>
        <taxon>Anserineae</taxon>
        <taxon>Spinacia</taxon>
    </lineage>
</organism>
<sequence>MNLDADKIRLIDFTSEDDFLIDSDFDSTFVDLRLSVTFETQNELLSNPKPVVRQGTKDRVPNLAEKQRGNFLQETENGEKICSSRKSLAWDHAFFTSPGFLDLDELSLVNSGFKNLDVSSSDGIKENVKSKVYQERNLSQKLGVGSAVRQKTQSLMKTKVPSPQKINTGRLETISRSAVAKSQSITTSSKECLKSTGIRGYNKKPPLRAISRNGLGRVVSQQSDSRRSYPVSSSQSMLPSYATNMSVDFSPCKTSVTNLQTARVLKSQDKRGGSFTNDINASEEFNLKDQRKNHRHNSVTKQSLEQDASRQNNGTTETKRSPFSSKTSSLGMPSQKIGFFDMTSEKNRHDQDGKSNKVQRRTSQPSFKKQTNSLEFEEKENIFHPDDTVIELEPELNKGSSPSPSESAAKGSSNAVQCSSTSKKSLTKAQRPAKQALFRTRTTSLTKVSPLKKSAFF</sequence>